<sequence>MRAMLNGLLTVVADRGCSGAAALTSLGAVCSPASPMFLPDELAVQIKAAKAKYIITHKGLEKTAVEAAKLCNVQKKFIYTMGHVKDTEEGLSSIEYVPCCVTVCFGQAVAEEG</sequence>
<evidence type="ECO:0000313" key="1">
    <source>
        <dbReference type="EMBL" id="GMF55177.1"/>
    </source>
</evidence>
<evidence type="ECO:0000313" key="2">
    <source>
        <dbReference type="Proteomes" id="UP001165121"/>
    </source>
</evidence>
<dbReference type="EMBL" id="BSXT01003667">
    <property type="protein sequence ID" value="GMF55177.1"/>
    <property type="molecule type" value="Genomic_DNA"/>
</dbReference>
<proteinExistence type="predicted"/>
<dbReference type="Proteomes" id="UP001165121">
    <property type="component" value="Unassembled WGS sequence"/>
</dbReference>
<comment type="caution">
    <text evidence="1">The sequence shown here is derived from an EMBL/GenBank/DDBJ whole genome shotgun (WGS) entry which is preliminary data.</text>
</comment>
<protein>
    <submittedName>
        <fullName evidence="1">Unnamed protein product</fullName>
    </submittedName>
</protein>
<dbReference type="Gene3D" id="3.40.50.980">
    <property type="match status" value="1"/>
</dbReference>
<name>A0A9W6Y7M2_9STRA</name>
<organism evidence="1 2">
    <name type="scientific">Phytophthora fragariaefolia</name>
    <dbReference type="NCBI Taxonomy" id="1490495"/>
    <lineage>
        <taxon>Eukaryota</taxon>
        <taxon>Sar</taxon>
        <taxon>Stramenopiles</taxon>
        <taxon>Oomycota</taxon>
        <taxon>Peronosporomycetes</taxon>
        <taxon>Peronosporales</taxon>
        <taxon>Peronosporaceae</taxon>
        <taxon>Phytophthora</taxon>
    </lineage>
</organism>
<accession>A0A9W6Y7M2</accession>
<gene>
    <name evidence="1" type="ORF">Pfra01_002318200</name>
</gene>
<reference evidence="1" key="1">
    <citation type="submission" date="2023-04" db="EMBL/GenBank/DDBJ databases">
        <title>Phytophthora fragariaefolia NBRC 109709.</title>
        <authorList>
            <person name="Ichikawa N."/>
            <person name="Sato H."/>
            <person name="Tonouchi N."/>
        </authorList>
    </citation>
    <scope>NUCLEOTIDE SEQUENCE</scope>
    <source>
        <strain evidence="1">NBRC 109709</strain>
    </source>
</reference>
<dbReference type="AlphaFoldDB" id="A0A9W6Y7M2"/>
<keyword evidence="2" id="KW-1185">Reference proteome</keyword>
<dbReference type="SUPFAM" id="SSF56801">
    <property type="entry name" value="Acetyl-CoA synthetase-like"/>
    <property type="match status" value="1"/>
</dbReference>
<dbReference type="OrthoDB" id="126852at2759"/>